<evidence type="ECO:0000256" key="1">
    <source>
        <dbReference type="ARBA" id="ARBA00022801"/>
    </source>
</evidence>
<dbReference type="Proteomes" id="UP001596024">
    <property type="component" value="Unassembled WGS sequence"/>
</dbReference>
<gene>
    <name evidence="5" type="ORF">ACFPB0_00680</name>
</gene>
<reference evidence="6" key="1">
    <citation type="journal article" date="2019" name="Int. J. Syst. Evol. Microbiol.">
        <title>The Global Catalogue of Microorganisms (GCM) 10K type strain sequencing project: providing services to taxonomists for standard genome sequencing and annotation.</title>
        <authorList>
            <consortium name="The Broad Institute Genomics Platform"/>
            <consortium name="The Broad Institute Genome Sequencing Center for Infectious Disease"/>
            <person name="Wu L."/>
            <person name="Ma J."/>
        </authorList>
    </citation>
    <scope>NUCLEOTIDE SEQUENCE [LARGE SCALE GENOMIC DNA]</scope>
    <source>
        <strain evidence="6">CCUG 62981</strain>
    </source>
</reference>
<feature type="domain" description="Sialate O-acetylesterase" evidence="3">
    <location>
        <begin position="431"/>
        <end position="520"/>
    </location>
</feature>
<dbReference type="RefSeq" id="WP_371394473.1">
    <property type="nucleotide sequence ID" value="NZ_CP163421.1"/>
</dbReference>
<accession>A0ABV9N8C7</accession>
<evidence type="ECO:0000313" key="6">
    <source>
        <dbReference type="Proteomes" id="UP001596024"/>
    </source>
</evidence>
<sequence>MRIWVLSLIWLGLFSGVLGATARANENPPLLSSFFSDGMVIQYGQPVTLWGHAEPLAAIDVSLNTHRQAVTADAGGRWVATFEALEGGDTVDLAVRSGTRQARVSDARAGEVWLCAGQSNMEFPVRRALNPDTELASASDRGLQLLSIPRTSQLQAMQSLPEGTAWVASTPETAARFSAICYFFGRDRRAQTGLPVGLIDASWGGSQIEAWMSAEALYNAGVAQEGLDLLELYVSDPRAGMTRYGDIWEAWWRAGSDPSLPWEDAPGPWAPVPDFADWRGWDDEAMRGHLGMVWYQTRFDLSAEQAASPATLSLGGIDEIDAVWINGRFLAGSFGWGTPRTYTIPADMLRSGQNTLSVNVYNSWGAGGMTGPAADLALSFDGAQTLPLDTGWSYQRVDPARGAPPAMPWQSIGGLTGLHNGMIAPLGPAGLAGVLWYQGESNTGRPETYEALLAALLTGWRGQFGADLPVAVIQLANFGQLRGEPAPSGWAGVRDAQRRIAEADPLTGLVVAIDVGDRFDIHPPNKQAVAQRALRTARFLAGERIPAPWGPRPLRATSQGNAIRVEFAADGALMLAGGNVATGFELCDEALTCRFVPGYLAGPSSVLLESGAEPRPVRVRFGWADAPILNLYDEAGLPAGPFELEMPP</sequence>
<dbReference type="PANTHER" id="PTHR22901">
    <property type="entry name" value="SIALATE O-ACETYLESTERASE"/>
    <property type="match status" value="1"/>
</dbReference>
<organism evidence="5 6">
    <name type="scientific">Glycocaulis abyssi</name>
    <dbReference type="NCBI Taxonomy" id="1433403"/>
    <lineage>
        <taxon>Bacteria</taxon>
        <taxon>Pseudomonadati</taxon>
        <taxon>Pseudomonadota</taxon>
        <taxon>Alphaproteobacteria</taxon>
        <taxon>Maricaulales</taxon>
        <taxon>Maricaulaceae</taxon>
        <taxon>Glycocaulis</taxon>
    </lineage>
</organism>
<evidence type="ECO:0000259" key="4">
    <source>
        <dbReference type="Pfam" id="PF13364"/>
    </source>
</evidence>
<evidence type="ECO:0000259" key="3">
    <source>
        <dbReference type="Pfam" id="PF03629"/>
    </source>
</evidence>
<protein>
    <submittedName>
        <fullName evidence="5">Sialate O-acetylesterase</fullName>
    </submittedName>
</protein>
<keyword evidence="2" id="KW-0326">Glycosidase</keyword>
<dbReference type="InterPro" id="IPR036514">
    <property type="entry name" value="SGNH_hydro_sf"/>
</dbReference>
<dbReference type="InterPro" id="IPR039329">
    <property type="entry name" value="SIAE"/>
</dbReference>
<comment type="caution">
    <text evidence="5">The sequence shown here is derived from an EMBL/GenBank/DDBJ whole genome shotgun (WGS) entry which is preliminary data.</text>
</comment>
<evidence type="ECO:0000256" key="2">
    <source>
        <dbReference type="ARBA" id="ARBA00023295"/>
    </source>
</evidence>
<name>A0ABV9N8C7_9PROT</name>
<dbReference type="Pfam" id="PF03629">
    <property type="entry name" value="SASA"/>
    <property type="match status" value="2"/>
</dbReference>
<keyword evidence="1" id="KW-0378">Hydrolase</keyword>
<dbReference type="Pfam" id="PF13364">
    <property type="entry name" value="BetaGal_ABD2"/>
    <property type="match status" value="1"/>
</dbReference>
<keyword evidence="6" id="KW-1185">Reference proteome</keyword>
<dbReference type="InterPro" id="IPR005181">
    <property type="entry name" value="SASA"/>
</dbReference>
<feature type="domain" description="Sialate O-acetylesterase" evidence="3">
    <location>
        <begin position="111"/>
        <end position="223"/>
    </location>
</feature>
<dbReference type="EMBL" id="JBHSGQ010000001">
    <property type="protein sequence ID" value="MFC4723794.1"/>
    <property type="molecule type" value="Genomic_DNA"/>
</dbReference>
<dbReference type="SUPFAM" id="SSF52266">
    <property type="entry name" value="SGNH hydrolase"/>
    <property type="match status" value="1"/>
</dbReference>
<dbReference type="InterPro" id="IPR008979">
    <property type="entry name" value="Galactose-bd-like_sf"/>
</dbReference>
<dbReference type="Gene3D" id="3.40.50.1110">
    <property type="entry name" value="SGNH hydrolase"/>
    <property type="match status" value="2"/>
</dbReference>
<dbReference type="SUPFAM" id="SSF49785">
    <property type="entry name" value="Galactose-binding domain-like"/>
    <property type="match status" value="1"/>
</dbReference>
<dbReference type="PANTHER" id="PTHR22901:SF0">
    <property type="entry name" value="SIALATE O-ACETYLESTERASE"/>
    <property type="match status" value="1"/>
</dbReference>
<feature type="domain" description="Beta-galactosidase jelly roll" evidence="4">
    <location>
        <begin position="288"/>
        <end position="360"/>
    </location>
</feature>
<evidence type="ECO:0000313" key="5">
    <source>
        <dbReference type="EMBL" id="MFC4723794.1"/>
    </source>
</evidence>
<proteinExistence type="predicted"/>
<dbReference type="InterPro" id="IPR025300">
    <property type="entry name" value="BetaGal_jelly_roll_dom"/>
</dbReference>